<dbReference type="PROSITE" id="PS51736">
    <property type="entry name" value="RECOMBINASES_3"/>
    <property type="match status" value="1"/>
</dbReference>
<accession>F8V499</accession>
<gene>
    <name evidence="9" type="primary">dsiB</name>
</gene>
<evidence type="ECO:0000313" key="9">
    <source>
        <dbReference type="EMBL" id="AEI59430.1"/>
    </source>
</evidence>
<sequence length="566" mass="64179">MPQGMQGRDMMTGEAKRAVAYLRVSSVSQIDGHSLDAQERLFKELCKNRGWEIIRIYREEGRSAHVEDIHKRPIFKDLLGDAKKGMFDVVVVHTLDRWSRNLKVTIESLNLLGKYNVGLASIVESLDYSNPQGMLSLHMLGAFAQYFSESLSTHIKKGIEQRAVEGKRNGAVPFGYESCWEKEENGEKKRRCNPEHPGGVHIHRREGKAVKELYKRYAAGTVTLSELASWLNDEGFRTRNTKKIEDACGNLTTGPKLFTGASVRFILHNPFYMGKIKHRDKLLPGVHKPLVTKKLFDLVQDTLKKNSGRSSTLCPKSNREYLLKGLARCAYCGMPMWAQTYHNGGRYYREHRASRSIEQCVAHGGTIPCEVVDRQMIELVSAIELKESWLEEVLSVISLKDEVDRVTKEREQVNIKLKRMAKAYIDGLISDDEYNRQKKVYGLALESLVVSDYNASEEAGKLIMNLLSLWDKATLSEQRKLLLTMLDAVYIDFKKSKSIIAVKPKPPFKPIFQVAVSKKDSKIRILNEPFGKGPIGSSLFLVETGEGRTPRPEKVTQDLLQDYPSI</sequence>
<dbReference type="PROSITE" id="PS51737">
    <property type="entry name" value="RECOMBINASE_DNA_BIND"/>
    <property type="match status" value="1"/>
</dbReference>
<dbReference type="InterPro" id="IPR006119">
    <property type="entry name" value="Resolv_N"/>
</dbReference>
<dbReference type="InterPro" id="IPR050639">
    <property type="entry name" value="SSR_resolvase"/>
</dbReference>
<dbReference type="InterPro" id="IPR036162">
    <property type="entry name" value="Resolvase-like_N_sf"/>
</dbReference>
<evidence type="ECO:0000256" key="3">
    <source>
        <dbReference type="ARBA" id="ARBA00023172"/>
    </source>
</evidence>
<dbReference type="Gene3D" id="3.40.50.1390">
    <property type="entry name" value="Resolvase, N-terminal catalytic domain"/>
    <property type="match status" value="1"/>
</dbReference>
<feature type="domain" description="Recombinase" evidence="8">
    <location>
        <begin position="173"/>
        <end position="310"/>
    </location>
</feature>
<dbReference type="SMART" id="SM00857">
    <property type="entry name" value="Resolvase"/>
    <property type="match status" value="1"/>
</dbReference>
<dbReference type="GO" id="GO:0015074">
    <property type="term" value="P:DNA integration"/>
    <property type="evidence" value="ECO:0007669"/>
    <property type="project" value="UniProtKB-KW"/>
</dbReference>
<dbReference type="InterPro" id="IPR025827">
    <property type="entry name" value="Zn_ribbon_recom_dom"/>
</dbReference>
<dbReference type="PANTHER" id="PTHR30461:SF23">
    <property type="entry name" value="DNA RECOMBINASE-RELATED"/>
    <property type="match status" value="1"/>
</dbReference>
<dbReference type="AlphaFoldDB" id="F8V499"/>
<dbReference type="PANTHER" id="PTHR30461">
    <property type="entry name" value="DNA-INVERTASE FROM LAMBDOID PROPHAGE"/>
    <property type="match status" value="1"/>
</dbReference>
<dbReference type="Gene3D" id="3.90.1750.20">
    <property type="entry name" value="Putative Large Serine Recombinase, Chain B, Domain 2"/>
    <property type="match status" value="1"/>
</dbReference>
<feature type="active site" description="O-(5'-phospho-DNA)-serine intermediate" evidence="4 5">
    <location>
        <position position="25"/>
    </location>
</feature>
<dbReference type="GO" id="GO:0003677">
    <property type="term" value="F:DNA binding"/>
    <property type="evidence" value="ECO:0007669"/>
    <property type="project" value="UniProtKB-KW"/>
</dbReference>
<keyword evidence="2" id="KW-0238">DNA-binding</keyword>
<feature type="domain" description="Resolvase/invertase-type recombinase catalytic" evidence="7">
    <location>
        <begin position="17"/>
        <end position="166"/>
    </location>
</feature>
<reference evidence="9" key="1">
    <citation type="journal article" date="2011" name="BMC Genomics">
        <title>Site-Specific Mobilization of Vinyl Chloride Respiration Islands by a Mechanism Common in Dehalococcoides.</title>
        <authorList>
            <person name="McMurdie P.J."/>
            <person name="Hug L.A."/>
            <person name="Edwards E.A."/>
            <person name="Holmes S."/>
            <person name="Spormann A.M."/>
        </authorList>
    </citation>
    <scope>NUCLEOTIDE SEQUENCE</scope>
</reference>
<name>F8V499_9CHLR</name>
<dbReference type="SUPFAM" id="SSF53041">
    <property type="entry name" value="Resolvase-like"/>
    <property type="match status" value="1"/>
</dbReference>
<dbReference type="GO" id="GO:0000150">
    <property type="term" value="F:DNA strand exchange activity"/>
    <property type="evidence" value="ECO:0007669"/>
    <property type="project" value="InterPro"/>
</dbReference>
<evidence type="ECO:0000256" key="4">
    <source>
        <dbReference type="PIRSR" id="PIRSR606118-50"/>
    </source>
</evidence>
<evidence type="ECO:0000259" key="8">
    <source>
        <dbReference type="PROSITE" id="PS51737"/>
    </source>
</evidence>
<evidence type="ECO:0000259" key="7">
    <source>
        <dbReference type="PROSITE" id="PS51736"/>
    </source>
</evidence>
<dbReference type="PROSITE" id="PS00397">
    <property type="entry name" value="RECOMBINASES_1"/>
    <property type="match status" value="1"/>
</dbReference>
<evidence type="ECO:0000256" key="2">
    <source>
        <dbReference type="ARBA" id="ARBA00023125"/>
    </source>
</evidence>
<keyword evidence="1" id="KW-0229">DNA integration</keyword>
<keyword evidence="3" id="KW-0233">DNA recombination</keyword>
<evidence type="ECO:0000256" key="1">
    <source>
        <dbReference type="ARBA" id="ARBA00022908"/>
    </source>
</evidence>
<dbReference type="Pfam" id="PF00239">
    <property type="entry name" value="Resolvase"/>
    <property type="match status" value="1"/>
</dbReference>
<organism evidence="9">
    <name type="scientific">Dehalococcoides sp. enrichment culture clone WBC-2_Dhc_01</name>
    <dbReference type="NCBI Taxonomy" id="1042174"/>
    <lineage>
        <taxon>Bacteria</taxon>
        <taxon>Bacillati</taxon>
        <taxon>Chloroflexota</taxon>
        <taxon>Dehalococcoidia</taxon>
        <taxon>Dehalococcoidales</taxon>
        <taxon>Dehalococcoidaceae</taxon>
        <taxon>Dehalococcoides</taxon>
        <taxon>environmental samples</taxon>
    </lineage>
</organism>
<feature type="coiled-coil region" evidence="6">
    <location>
        <begin position="396"/>
        <end position="423"/>
    </location>
</feature>
<evidence type="ECO:0000256" key="5">
    <source>
        <dbReference type="PROSITE-ProRule" id="PRU10137"/>
    </source>
</evidence>
<proteinExistence type="predicted"/>
<dbReference type="InterPro" id="IPR038109">
    <property type="entry name" value="DNA_bind_recomb_sf"/>
</dbReference>
<evidence type="ECO:0000256" key="6">
    <source>
        <dbReference type="SAM" id="Coils"/>
    </source>
</evidence>
<keyword evidence="6" id="KW-0175">Coiled coil</keyword>
<dbReference type="InterPro" id="IPR011109">
    <property type="entry name" value="DNA_bind_recombinase_dom"/>
</dbReference>
<dbReference type="EMBL" id="JN034252">
    <property type="protein sequence ID" value="AEI59430.1"/>
    <property type="molecule type" value="Genomic_DNA"/>
</dbReference>
<protein>
    <submittedName>
        <fullName evidence="9">DsiB</fullName>
    </submittedName>
</protein>
<dbReference type="CDD" id="cd00338">
    <property type="entry name" value="Ser_Recombinase"/>
    <property type="match status" value="1"/>
</dbReference>
<dbReference type="Pfam" id="PF07508">
    <property type="entry name" value="Recombinase"/>
    <property type="match status" value="1"/>
</dbReference>
<dbReference type="InterPro" id="IPR006118">
    <property type="entry name" value="Recombinase_CS"/>
</dbReference>
<dbReference type="Pfam" id="PF13408">
    <property type="entry name" value="Zn_ribbon_recom"/>
    <property type="match status" value="1"/>
</dbReference>